<dbReference type="PANTHER" id="PTHR45663">
    <property type="entry name" value="GEO12009P1"/>
    <property type="match status" value="1"/>
</dbReference>
<accession>A0A1Q2HRX7</accession>
<feature type="domain" description="Thioredoxin" evidence="2">
    <location>
        <begin position="25"/>
        <end position="155"/>
    </location>
</feature>
<feature type="compositionally biased region" description="Low complexity" evidence="1">
    <location>
        <begin position="47"/>
        <end position="59"/>
    </location>
</feature>
<evidence type="ECO:0000313" key="3">
    <source>
        <dbReference type="EMBL" id="AQQ10182.1"/>
    </source>
</evidence>
<dbReference type="Gene3D" id="3.40.30.10">
    <property type="entry name" value="Glutaredoxin"/>
    <property type="match status" value="1"/>
</dbReference>
<dbReference type="InterPro" id="IPR013766">
    <property type="entry name" value="Thioredoxin_domain"/>
</dbReference>
<protein>
    <submittedName>
        <fullName evidence="3">Thioredoxin</fullName>
    </submittedName>
</protein>
<dbReference type="PROSITE" id="PS51352">
    <property type="entry name" value="THIOREDOXIN_2"/>
    <property type="match status" value="1"/>
</dbReference>
<dbReference type="CDD" id="cd02947">
    <property type="entry name" value="TRX_family"/>
    <property type="match status" value="1"/>
</dbReference>
<proteinExistence type="predicted"/>
<dbReference type="GO" id="GO:0015035">
    <property type="term" value="F:protein-disulfide reductase activity"/>
    <property type="evidence" value="ECO:0007669"/>
    <property type="project" value="TreeGrafter"/>
</dbReference>
<dbReference type="AlphaFoldDB" id="A0A1Q2HRX7"/>
<dbReference type="Proteomes" id="UP000188273">
    <property type="component" value="Chromosome"/>
</dbReference>
<sequence length="161" mass="18431">MSKTGKIIIVAVLIALVSIVIAMKQRNGTEAEPSSEKTAAAKTNQNSEQTHSEQTQTTQKNQDAEKLPHLVDLGAGKCIPCKMMKPILDDLKKNYNDQFKLTFIDVWDNPEKKKKYEIKVIPTQIFYDSDGEELFRHEGFYSKEDILSKWEELGIEIQKER</sequence>
<evidence type="ECO:0000259" key="2">
    <source>
        <dbReference type="PROSITE" id="PS51352"/>
    </source>
</evidence>
<dbReference type="EMBL" id="CP019633">
    <property type="protein sequence ID" value="AQQ10182.1"/>
    <property type="molecule type" value="Genomic_DNA"/>
</dbReference>
<dbReference type="STRING" id="1940790.L21SP3_02010"/>
<evidence type="ECO:0000256" key="1">
    <source>
        <dbReference type="SAM" id="MobiDB-lite"/>
    </source>
</evidence>
<dbReference type="Pfam" id="PF00085">
    <property type="entry name" value="Thioredoxin"/>
    <property type="match status" value="1"/>
</dbReference>
<gene>
    <name evidence="3" type="primary">trxA_1</name>
    <name evidence="3" type="ORF">L21SP3_02010</name>
</gene>
<keyword evidence="4" id="KW-1185">Reference proteome</keyword>
<dbReference type="GO" id="GO:0045454">
    <property type="term" value="P:cell redox homeostasis"/>
    <property type="evidence" value="ECO:0007669"/>
    <property type="project" value="TreeGrafter"/>
</dbReference>
<dbReference type="KEGG" id="pbu:L21SP3_02010"/>
<dbReference type="RefSeq" id="WP_227806767.1">
    <property type="nucleotide sequence ID" value="NZ_CP019633.1"/>
</dbReference>
<feature type="region of interest" description="Disordered" evidence="1">
    <location>
        <begin position="28"/>
        <end position="66"/>
    </location>
</feature>
<dbReference type="SUPFAM" id="SSF52833">
    <property type="entry name" value="Thioredoxin-like"/>
    <property type="match status" value="1"/>
</dbReference>
<organism evidence="3 4">
    <name type="scientific">Sedimentisphaera cyanobacteriorum</name>
    <dbReference type="NCBI Taxonomy" id="1940790"/>
    <lineage>
        <taxon>Bacteria</taxon>
        <taxon>Pseudomonadati</taxon>
        <taxon>Planctomycetota</taxon>
        <taxon>Phycisphaerae</taxon>
        <taxon>Sedimentisphaerales</taxon>
        <taxon>Sedimentisphaeraceae</taxon>
        <taxon>Sedimentisphaera</taxon>
    </lineage>
</organism>
<dbReference type="GO" id="GO:0005829">
    <property type="term" value="C:cytosol"/>
    <property type="evidence" value="ECO:0007669"/>
    <property type="project" value="TreeGrafter"/>
</dbReference>
<reference evidence="4" key="1">
    <citation type="submission" date="2017-02" db="EMBL/GenBank/DDBJ databases">
        <title>Comparative genomics and description of representatives of a novel lineage of planctomycetes thriving in anoxic sediments.</title>
        <authorList>
            <person name="Spring S."/>
            <person name="Bunk B."/>
            <person name="Sproer C."/>
            <person name="Klenk H.-P."/>
        </authorList>
    </citation>
    <scope>NUCLEOTIDE SEQUENCE [LARGE SCALE GENOMIC DNA]</scope>
    <source>
        <strain evidence="4">L21-RPul-D3</strain>
    </source>
</reference>
<dbReference type="InterPro" id="IPR036249">
    <property type="entry name" value="Thioredoxin-like_sf"/>
</dbReference>
<evidence type="ECO:0000313" key="4">
    <source>
        <dbReference type="Proteomes" id="UP000188273"/>
    </source>
</evidence>
<dbReference type="PANTHER" id="PTHR45663:SF11">
    <property type="entry name" value="GEO12009P1"/>
    <property type="match status" value="1"/>
</dbReference>
<name>A0A1Q2HRX7_9BACT</name>